<dbReference type="Proteomes" id="UP000516370">
    <property type="component" value="Chromosome"/>
</dbReference>
<protein>
    <submittedName>
        <fullName evidence="1">Conjugal transfer protein TraF</fullName>
    </submittedName>
</protein>
<dbReference type="AlphaFoldDB" id="A0A7H1J8T3"/>
<proteinExistence type="predicted"/>
<gene>
    <name evidence="1" type="ORF">IBG28_04455</name>
</gene>
<dbReference type="EMBL" id="CP061081">
    <property type="protein sequence ID" value="QNT06899.1"/>
    <property type="molecule type" value="Genomic_DNA"/>
</dbReference>
<dbReference type="OrthoDB" id="5610858at2"/>
<organism evidence="1 2">
    <name type="scientific">Marinomonas arctica</name>
    <dbReference type="NCBI Taxonomy" id="383750"/>
    <lineage>
        <taxon>Bacteria</taxon>
        <taxon>Pseudomonadati</taxon>
        <taxon>Pseudomonadota</taxon>
        <taxon>Gammaproteobacteria</taxon>
        <taxon>Oceanospirillales</taxon>
        <taxon>Oceanospirillaceae</taxon>
        <taxon>Marinomonas</taxon>
    </lineage>
</organism>
<dbReference type="KEGG" id="mard:IBG28_04455"/>
<accession>A0A7H1J8T3</accession>
<dbReference type="Pfam" id="PF13729">
    <property type="entry name" value="TraF_2"/>
    <property type="match status" value="1"/>
</dbReference>
<evidence type="ECO:0000313" key="2">
    <source>
        <dbReference type="Proteomes" id="UP000516370"/>
    </source>
</evidence>
<sequence length="425" mass="45987">MDGFSMRYLTLLLGVISVNAMASFSVGTSTVLGSYANRQSLITSLSNPAAPYLMTNVQSLRVGFLGPLSLGYEMSDVSDLEDQVDQLEVLLERNYSDPVAANSAREQANSIIADIGSTSYVKFSGALQVPFMPIVYKTANRGAFTLDASAAFVSRAEVIADDIFVNGGEELASDTAVYLKRATDYRFGLGYSQLFGRPVSGALILGGKLNVHSIALGQKLSFLTNEDDNGTDVFGDFLTNRDNAQSGISLDLGAIWTAPNYQLGVAATSINEPEFDFDALGDCRGLSGSDLSNCNGIIRLSDKGKLALNETYKMNAQLTVDVAVMSTNQNWSLAGSYDVNSVSDPVGDKQQWAVVSLSYFSDNLYFPGIRVGYRKNQEGSKLSYATVGATFFRRLDFDVAYGLERQKGETLPRSLYLSLGYNFAF</sequence>
<keyword evidence="2" id="KW-1185">Reference proteome</keyword>
<name>A0A7H1J8T3_9GAMM</name>
<evidence type="ECO:0000313" key="1">
    <source>
        <dbReference type="EMBL" id="QNT06899.1"/>
    </source>
</evidence>
<reference evidence="1 2" key="1">
    <citation type="submission" date="2020-09" db="EMBL/GenBank/DDBJ databases">
        <title>Complete genome sequence of an Arctic sea ice bacterium Marinomonas arctica BSI20414.</title>
        <authorList>
            <person name="Liao L."/>
            <person name="Chen B."/>
        </authorList>
    </citation>
    <scope>NUCLEOTIDE SEQUENCE [LARGE SCALE GENOMIC DNA]</scope>
    <source>
        <strain evidence="1 2">BSI20414</strain>
    </source>
</reference>
<dbReference type="RefSeq" id="WP_111607917.1">
    <property type="nucleotide sequence ID" value="NZ_BMLJ01000014.1"/>
</dbReference>
<dbReference type="InterPro" id="IPR032811">
    <property type="entry name" value="Put_conjugal_transfer"/>
</dbReference>